<dbReference type="Ensembl" id="ENSSSCT00030053104.1">
    <property type="protein sequence ID" value="ENSSSCP00030024231.1"/>
    <property type="gene ID" value="ENSSSCG00030038110.1"/>
</dbReference>
<evidence type="ECO:0000256" key="9">
    <source>
        <dbReference type="SAM" id="Phobius"/>
    </source>
</evidence>
<dbReference type="GO" id="GO:0033179">
    <property type="term" value="C:proton-transporting V-type ATPase, V0 domain"/>
    <property type="evidence" value="ECO:0007669"/>
    <property type="project" value="InterPro"/>
</dbReference>
<evidence type="ECO:0000256" key="4">
    <source>
        <dbReference type="ARBA" id="ARBA00022692"/>
    </source>
</evidence>
<keyword evidence="8 9" id="KW-0472">Membrane</keyword>
<dbReference type="PANTHER" id="PTHR12263">
    <property type="entry name" value="VACUOLAR ATP SYNTHASE SUBUNIT H"/>
    <property type="match status" value="1"/>
</dbReference>
<evidence type="ECO:0000256" key="7">
    <source>
        <dbReference type="ARBA" id="ARBA00023065"/>
    </source>
</evidence>
<evidence type="ECO:0000256" key="2">
    <source>
        <dbReference type="ARBA" id="ARBA00008328"/>
    </source>
</evidence>
<evidence type="ECO:0000256" key="3">
    <source>
        <dbReference type="ARBA" id="ARBA00022448"/>
    </source>
</evidence>
<evidence type="ECO:0000256" key="1">
    <source>
        <dbReference type="ARBA" id="ARBA00004141"/>
    </source>
</evidence>
<evidence type="ECO:0000256" key="8">
    <source>
        <dbReference type="ARBA" id="ARBA00023136"/>
    </source>
</evidence>
<keyword evidence="7" id="KW-0406">Ion transport</keyword>
<accession>A0A8D1MMZ3</accession>
<dbReference type="Proteomes" id="UP000694722">
    <property type="component" value="Unplaced"/>
</dbReference>
<gene>
    <name evidence="10" type="primary">ATP6V0E1</name>
</gene>
<dbReference type="Ensembl" id="ENSSSCT00035029571.1">
    <property type="protein sequence ID" value="ENSSSCP00035011434.1"/>
    <property type="gene ID" value="ENSSSCG00035022633.1"/>
</dbReference>
<keyword evidence="5" id="KW-0375">Hydrogen ion transport</keyword>
<sequence length="138" mass="15836">MAYTGLTVPLIVMSVFWGFVGFLVPWFIPKGPNRGVIITMLVTCSVCCYLLVIAVKLDASVSLGLVPGVRSRNCILRLKRTLFLCSVYLPKNCSDALFFWQNESYLFDTNLSRMISQKWSLYCFIFYCCEIFRPTHFT</sequence>
<comment type="similarity">
    <text evidence="2">Belongs to the V-ATPase e1/e2 subunit family.</text>
</comment>
<evidence type="ECO:0000256" key="6">
    <source>
        <dbReference type="ARBA" id="ARBA00022989"/>
    </source>
</evidence>
<keyword evidence="4 9" id="KW-0812">Transmembrane</keyword>
<dbReference type="GO" id="GO:0046961">
    <property type="term" value="F:proton-transporting ATPase activity, rotational mechanism"/>
    <property type="evidence" value="ECO:0007669"/>
    <property type="project" value="InterPro"/>
</dbReference>
<dbReference type="InterPro" id="IPR008389">
    <property type="entry name" value="ATPase_V0-cplx_e1/e2_su"/>
</dbReference>
<evidence type="ECO:0000313" key="10">
    <source>
        <dbReference type="Ensembl" id="ENSSSCP00050026033.1"/>
    </source>
</evidence>
<dbReference type="AlphaFoldDB" id="A0A8D1MMZ3"/>
<reference evidence="10" key="1">
    <citation type="submission" date="2025-05" db="UniProtKB">
        <authorList>
            <consortium name="Ensembl"/>
        </authorList>
    </citation>
    <scope>IDENTIFICATION</scope>
</reference>
<protein>
    <submittedName>
        <fullName evidence="10">ATPase H+ transporting V0 subunit e1</fullName>
    </submittedName>
</protein>
<evidence type="ECO:0000256" key="5">
    <source>
        <dbReference type="ARBA" id="ARBA00022781"/>
    </source>
</evidence>
<dbReference type="Proteomes" id="UP000694571">
    <property type="component" value="Unplaced"/>
</dbReference>
<dbReference type="Proteomes" id="UP000694570">
    <property type="component" value="Unplaced"/>
</dbReference>
<dbReference type="PANTHER" id="PTHR12263:SF5">
    <property type="entry name" value="V-TYPE PROTON ATPASE SUBUNIT E 1"/>
    <property type="match status" value="1"/>
</dbReference>
<dbReference type="Pfam" id="PF05493">
    <property type="entry name" value="ATP_synt_H"/>
    <property type="match status" value="1"/>
</dbReference>
<dbReference type="Proteomes" id="UP000694720">
    <property type="component" value="Unplaced"/>
</dbReference>
<evidence type="ECO:0000313" key="11">
    <source>
        <dbReference type="Proteomes" id="UP000694571"/>
    </source>
</evidence>
<feature type="transmembrane region" description="Helical" evidence="9">
    <location>
        <begin position="6"/>
        <end position="28"/>
    </location>
</feature>
<organism evidence="10 11">
    <name type="scientific">Sus scrofa</name>
    <name type="common">Pig</name>
    <dbReference type="NCBI Taxonomy" id="9823"/>
    <lineage>
        <taxon>Eukaryota</taxon>
        <taxon>Metazoa</taxon>
        <taxon>Chordata</taxon>
        <taxon>Craniata</taxon>
        <taxon>Vertebrata</taxon>
        <taxon>Euteleostomi</taxon>
        <taxon>Mammalia</taxon>
        <taxon>Eutheria</taxon>
        <taxon>Laurasiatheria</taxon>
        <taxon>Artiodactyla</taxon>
        <taxon>Suina</taxon>
        <taxon>Suidae</taxon>
        <taxon>Sus</taxon>
    </lineage>
</organism>
<dbReference type="Ensembl" id="ENSSSCT00050060524.1">
    <property type="protein sequence ID" value="ENSSSCP00050026033.1"/>
    <property type="gene ID" value="ENSSSCG00050044442.1"/>
</dbReference>
<comment type="subcellular location">
    <subcellularLocation>
        <location evidence="1">Membrane</location>
        <topology evidence="1">Multi-pass membrane protein</topology>
    </subcellularLocation>
</comment>
<proteinExistence type="inferred from homology"/>
<feature type="transmembrane region" description="Helical" evidence="9">
    <location>
        <begin position="35"/>
        <end position="55"/>
    </location>
</feature>
<dbReference type="Ensembl" id="ENSSSCT00040017758.1">
    <property type="protein sequence ID" value="ENSSSCP00040007273.1"/>
    <property type="gene ID" value="ENSSSCG00040013313.1"/>
</dbReference>
<keyword evidence="6 9" id="KW-1133">Transmembrane helix</keyword>
<keyword evidence="3" id="KW-0813">Transport</keyword>
<name>A0A8D1MMZ3_PIG</name>